<evidence type="ECO:0000256" key="4">
    <source>
        <dbReference type="ARBA" id="ARBA00022729"/>
    </source>
</evidence>
<gene>
    <name evidence="7" type="ORF">Plil01_000469400</name>
</gene>
<evidence type="ECO:0000313" key="7">
    <source>
        <dbReference type="EMBL" id="GMF14327.1"/>
    </source>
</evidence>
<evidence type="ECO:0000256" key="2">
    <source>
        <dbReference type="ARBA" id="ARBA00010400"/>
    </source>
</evidence>
<feature type="region of interest" description="Disordered" evidence="6">
    <location>
        <begin position="40"/>
        <end position="83"/>
    </location>
</feature>
<keyword evidence="4" id="KW-0732">Signal</keyword>
<dbReference type="AlphaFoldDB" id="A0A9W6TK19"/>
<proteinExistence type="inferred from homology"/>
<evidence type="ECO:0000313" key="8">
    <source>
        <dbReference type="Proteomes" id="UP001165083"/>
    </source>
</evidence>
<protein>
    <recommendedName>
        <fullName evidence="5">RxLR effector protein</fullName>
    </recommendedName>
</protein>
<dbReference type="Gene3D" id="1.10.10.2460">
    <property type="match status" value="1"/>
</dbReference>
<evidence type="ECO:0000256" key="3">
    <source>
        <dbReference type="ARBA" id="ARBA00022525"/>
    </source>
</evidence>
<comment type="subcellular location">
    <subcellularLocation>
        <location evidence="1 5">Secreted</location>
    </subcellularLocation>
</comment>
<keyword evidence="3 5" id="KW-0964">Secreted</keyword>
<dbReference type="OrthoDB" id="129528at2759"/>
<dbReference type="Pfam" id="PF16810">
    <property type="entry name" value="RXLR"/>
    <property type="match status" value="1"/>
</dbReference>
<keyword evidence="8" id="KW-1185">Reference proteome</keyword>
<evidence type="ECO:0000256" key="6">
    <source>
        <dbReference type="SAM" id="MobiDB-lite"/>
    </source>
</evidence>
<evidence type="ECO:0000256" key="1">
    <source>
        <dbReference type="ARBA" id="ARBA00004613"/>
    </source>
</evidence>
<reference evidence="7" key="1">
    <citation type="submission" date="2023-04" db="EMBL/GenBank/DDBJ databases">
        <title>Phytophthora lilii NBRC 32176.</title>
        <authorList>
            <person name="Ichikawa N."/>
            <person name="Sato H."/>
            <person name="Tonouchi N."/>
        </authorList>
    </citation>
    <scope>NUCLEOTIDE SEQUENCE</scope>
    <source>
        <strain evidence="7">NBRC 32176</strain>
    </source>
</reference>
<evidence type="ECO:0000256" key="5">
    <source>
        <dbReference type="RuleBase" id="RU367124"/>
    </source>
</evidence>
<name>A0A9W6TK19_9STRA</name>
<dbReference type="EMBL" id="BSXW01000197">
    <property type="protein sequence ID" value="GMF14327.1"/>
    <property type="molecule type" value="Genomic_DNA"/>
</dbReference>
<feature type="compositionally biased region" description="Acidic residues" evidence="6">
    <location>
        <begin position="48"/>
        <end position="70"/>
    </location>
</feature>
<accession>A0A9W6TK19</accession>
<dbReference type="GO" id="GO:0005576">
    <property type="term" value="C:extracellular region"/>
    <property type="evidence" value="ECO:0007669"/>
    <property type="project" value="UniProtKB-SubCell"/>
</dbReference>
<dbReference type="InterPro" id="IPR031825">
    <property type="entry name" value="RXLR"/>
</dbReference>
<comment type="function">
    <text evidence="5">Effector that suppresses plant defense responses during pathogen infection.</text>
</comment>
<sequence>MKKVKRELPVPVCRLGVLSKVAKVASPDAVHQATFSNQRVLRSYRDVDEGDDDGDNDSDDDDDDDDENDDDNKYSNVYEERGKASFDTSRLEKALNNNSKMAKLLKQWHDDGYSVAHVANQLRVNLNGGLDQKYLNLVTSYQAYKRGYRPQ</sequence>
<comment type="similarity">
    <text evidence="2 5">Belongs to the RxLR effector family.</text>
</comment>
<comment type="caution">
    <text evidence="7">The sequence shown here is derived from an EMBL/GenBank/DDBJ whole genome shotgun (WGS) entry which is preliminary data.</text>
</comment>
<dbReference type="Proteomes" id="UP001165083">
    <property type="component" value="Unassembled WGS sequence"/>
</dbReference>
<organism evidence="7 8">
    <name type="scientific">Phytophthora lilii</name>
    <dbReference type="NCBI Taxonomy" id="2077276"/>
    <lineage>
        <taxon>Eukaryota</taxon>
        <taxon>Sar</taxon>
        <taxon>Stramenopiles</taxon>
        <taxon>Oomycota</taxon>
        <taxon>Peronosporomycetes</taxon>
        <taxon>Peronosporales</taxon>
        <taxon>Peronosporaceae</taxon>
        <taxon>Phytophthora</taxon>
    </lineage>
</organism>